<keyword evidence="14" id="KW-1185">Reference proteome</keyword>
<dbReference type="InterPro" id="IPR039420">
    <property type="entry name" value="WalR-like"/>
</dbReference>
<evidence type="ECO:0000256" key="2">
    <source>
        <dbReference type="ARBA" id="ARBA00022553"/>
    </source>
</evidence>
<dbReference type="AlphaFoldDB" id="A0A1Z2XP32"/>
<keyword evidence="5 9" id="KW-0238">DNA-binding</keyword>
<keyword evidence="2 8" id="KW-0597">Phosphoprotein</keyword>
<dbReference type="Proteomes" id="UP000596035">
    <property type="component" value="Chromosome"/>
</dbReference>
<evidence type="ECO:0000313" key="13">
    <source>
        <dbReference type="EMBL" id="QQR29480.1"/>
    </source>
</evidence>
<reference evidence="12" key="1">
    <citation type="journal article" date="2017" name="Genome Announc.">
        <title>High-Quality Whole-Genome Sequences of the Oligo-Mouse-Microbiota Bacterial Community.</title>
        <authorList>
            <person name="Garzetti D."/>
            <person name="Brugiroux S."/>
            <person name="Bunk B."/>
            <person name="Pukall R."/>
            <person name="McCoy K.D."/>
            <person name="Macpherson A.J."/>
            <person name="Stecher B."/>
        </authorList>
    </citation>
    <scope>NUCLEOTIDE SEQUENCE</scope>
    <source>
        <strain evidence="12">KB18</strain>
    </source>
</reference>
<sequence length="227" mass="25411">MRLLVVEDDRLLNNTLCYNLSAAGYTVDAAMSKSAAVNFCEVQDYDLIVLDVNLPDGNGFDFCMEIKERRPDTAVIFLTANDMESDMLKGFELGADDYVTKPFPISVFRKKVSALLGRIEKQTGGDCYTDGTLSVNFSELTATLAGEPVIFTPLEYRLLKVLVRNPQIVLTRQALLEKLWDADENFVDEHALTVAISRIRGKIEIDGLQYIKTVYGMGYMWIGGIKK</sequence>
<dbReference type="PROSITE" id="PS50110">
    <property type="entry name" value="RESPONSE_REGULATORY"/>
    <property type="match status" value="1"/>
</dbReference>
<evidence type="ECO:0000256" key="8">
    <source>
        <dbReference type="PROSITE-ProRule" id="PRU00169"/>
    </source>
</evidence>
<dbReference type="GO" id="GO:0000156">
    <property type="term" value="F:phosphorelay response regulator activity"/>
    <property type="evidence" value="ECO:0007669"/>
    <property type="project" value="TreeGrafter"/>
</dbReference>
<evidence type="ECO:0000313" key="14">
    <source>
        <dbReference type="Proteomes" id="UP000196710"/>
    </source>
</evidence>
<dbReference type="GO" id="GO:0005829">
    <property type="term" value="C:cytosol"/>
    <property type="evidence" value="ECO:0007669"/>
    <property type="project" value="TreeGrafter"/>
</dbReference>
<dbReference type="PANTHER" id="PTHR48111:SF40">
    <property type="entry name" value="PHOSPHATE REGULON TRANSCRIPTIONAL REGULATORY PROTEIN PHOB"/>
    <property type="match status" value="1"/>
</dbReference>
<evidence type="ECO:0000256" key="4">
    <source>
        <dbReference type="ARBA" id="ARBA00023015"/>
    </source>
</evidence>
<dbReference type="SMART" id="SM00448">
    <property type="entry name" value="REC"/>
    <property type="match status" value="1"/>
</dbReference>
<dbReference type="Gene3D" id="1.10.10.10">
    <property type="entry name" value="Winged helix-like DNA-binding domain superfamily/Winged helix DNA-binding domain"/>
    <property type="match status" value="1"/>
</dbReference>
<feature type="domain" description="OmpR/PhoB-type" evidence="11">
    <location>
        <begin position="125"/>
        <end position="223"/>
    </location>
</feature>
<proteinExistence type="predicted"/>
<evidence type="ECO:0000256" key="1">
    <source>
        <dbReference type="ARBA" id="ARBA00018672"/>
    </source>
</evidence>
<evidence type="ECO:0000256" key="9">
    <source>
        <dbReference type="PROSITE-ProRule" id="PRU01091"/>
    </source>
</evidence>
<accession>A0A1Z2XP32</accession>
<dbReference type="CDD" id="cd17574">
    <property type="entry name" value="REC_OmpR"/>
    <property type="match status" value="1"/>
</dbReference>
<evidence type="ECO:0000256" key="6">
    <source>
        <dbReference type="ARBA" id="ARBA00023163"/>
    </source>
</evidence>
<feature type="domain" description="Response regulatory" evidence="10">
    <location>
        <begin position="2"/>
        <end position="116"/>
    </location>
</feature>
<dbReference type="PROSITE" id="PS51755">
    <property type="entry name" value="OMPR_PHOB"/>
    <property type="match status" value="1"/>
</dbReference>
<evidence type="ECO:0000259" key="11">
    <source>
        <dbReference type="PROSITE" id="PS51755"/>
    </source>
</evidence>
<dbReference type="GO" id="GO:0032993">
    <property type="term" value="C:protein-DNA complex"/>
    <property type="evidence" value="ECO:0007669"/>
    <property type="project" value="TreeGrafter"/>
</dbReference>
<dbReference type="GO" id="GO:0006355">
    <property type="term" value="P:regulation of DNA-templated transcription"/>
    <property type="evidence" value="ECO:0007669"/>
    <property type="project" value="InterPro"/>
</dbReference>
<dbReference type="SUPFAM" id="SSF52172">
    <property type="entry name" value="CheY-like"/>
    <property type="match status" value="1"/>
</dbReference>
<dbReference type="PANTHER" id="PTHR48111">
    <property type="entry name" value="REGULATOR OF RPOS"/>
    <property type="match status" value="1"/>
</dbReference>
<keyword evidence="4" id="KW-0805">Transcription regulation</keyword>
<dbReference type="Pfam" id="PF00072">
    <property type="entry name" value="Response_reg"/>
    <property type="match status" value="1"/>
</dbReference>
<dbReference type="CDD" id="cd00383">
    <property type="entry name" value="trans_reg_C"/>
    <property type="match status" value="1"/>
</dbReference>
<evidence type="ECO:0000256" key="5">
    <source>
        <dbReference type="ARBA" id="ARBA00023125"/>
    </source>
</evidence>
<dbReference type="GO" id="GO:0000976">
    <property type="term" value="F:transcription cis-regulatory region binding"/>
    <property type="evidence" value="ECO:0007669"/>
    <property type="project" value="TreeGrafter"/>
</dbReference>
<dbReference type="InterPro" id="IPR001867">
    <property type="entry name" value="OmpR/PhoB-type_DNA-bd"/>
</dbReference>
<reference evidence="14" key="2">
    <citation type="submission" date="2017-05" db="EMBL/GenBank/DDBJ databases">
        <title>Improved OligoMM genomes.</title>
        <authorList>
            <person name="Garzetti D."/>
        </authorList>
    </citation>
    <scope>NUCLEOTIDE SEQUENCE [LARGE SCALE GENOMIC DNA]</scope>
    <source>
        <strain evidence="14">KB18</strain>
    </source>
</reference>
<evidence type="ECO:0000259" key="10">
    <source>
        <dbReference type="PROSITE" id="PS50110"/>
    </source>
</evidence>
<dbReference type="EMBL" id="CP021422">
    <property type="protein sequence ID" value="ASB40195.1"/>
    <property type="molecule type" value="Genomic_DNA"/>
</dbReference>
<evidence type="ECO:0000256" key="3">
    <source>
        <dbReference type="ARBA" id="ARBA00023012"/>
    </source>
</evidence>
<dbReference type="SMART" id="SM00862">
    <property type="entry name" value="Trans_reg_C"/>
    <property type="match status" value="1"/>
</dbReference>
<dbReference type="KEGG" id="amur:ADH66_05705"/>
<name>A0A1Z2XP32_9FIRM</name>
<feature type="DNA-binding region" description="OmpR/PhoB-type" evidence="9">
    <location>
        <begin position="125"/>
        <end position="223"/>
    </location>
</feature>
<dbReference type="Gene3D" id="3.40.50.2300">
    <property type="match status" value="1"/>
</dbReference>
<feature type="modified residue" description="4-aspartylphosphate" evidence="8">
    <location>
        <position position="51"/>
    </location>
</feature>
<keyword evidence="3" id="KW-0902">Two-component regulatory system</keyword>
<reference evidence="13 15" key="3">
    <citation type="submission" date="2020-11" db="EMBL/GenBank/DDBJ databases">
        <title>Closed and high quality bacterial genomes of the OMM12 community.</title>
        <authorList>
            <person name="Marbouty M."/>
            <person name="Lamy-Besnier Q."/>
            <person name="Debarbieux L."/>
            <person name="Koszul R."/>
        </authorList>
    </citation>
    <scope>NUCLEOTIDE SEQUENCE [LARGE SCALE GENOMIC DNA]</scope>
    <source>
        <strain evidence="13 15">KB18</strain>
    </source>
</reference>
<dbReference type="InterPro" id="IPR001789">
    <property type="entry name" value="Sig_transdc_resp-reg_receiver"/>
</dbReference>
<evidence type="ECO:0000256" key="7">
    <source>
        <dbReference type="ARBA" id="ARBA00024867"/>
    </source>
</evidence>
<keyword evidence="6" id="KW-0804">Transcription</keyword>
<evidence type="ECO:0000313" key="12">
    <source>
        <dbReference type="EMBL" id="ASB40195.1"/>
    </source>
</evidence>
<evidence type="ECO:0000313" key="15">
    <source>
        <dbReference type="Proteomes" id="UP000596035"/>
    </source>
</evidence>
<dbReference type="Proteomes" id="UP000196710">
    <property type="component" value="Chromosome"/>
</dbReference>
<dbReference type="InterPro" id="IPR011006">
    <property type="entry name" value="CheY-like_superfamily"/>
</dbReference>
<protein>
    <recommendedName>
        <fullName evidence="1">Stage 0 sporulation protein A homolog</fullName>
    </recommendedName>
</protein>
<gene>
    <name evidence="12" type="ORF">ADH66_05705</name>
    <name evidence="13" type="ORF">I5Q82_15785</name>
</gene>
<organism evidence="13 15">
    <name type="scientific">Acutalibacter muris</name>
    <dbReference type="NCBI Taxonomy" id="1796620"/>
    <lineage>
        <taxon>Bacteria</taxon>
        <taxon>Bacillati</taxon>
        <taxon>Bacillota</taxon>
        <taxon>Clostridia</taxon>
        <taxon>Eubacteriales</taxon>
        <taxon>Acutalibacteraceae</taxon>
        <taxon>Acutalibacter</taxon>
    </lineage>
</organism>
<dbReference type="Pfam" id="PF00486">
    <property type="entry name" value="Trans_reg_C"/>
    <property type="match status" value="1"/>
</dbReference>
<comment type="function">
    <text evidence="7">May play the central regulatory role in sporulation. It may be an element of the effector pathway responsible for the activation of sporulation genes in response to nutritional stress. Spo0A may act in concert with spo0H (a sigma factor) to control the expression of some genes that are critical to the sporulation process.</text>
</comment>
<dbReference type="EMBL" id="CP065321">
    <property type="protein sequence ID" value="QQR29480.1"/>
    <property type="molecule type" value="Genomic_DNA"/>
</dbReference>
<dbReference type="InterPro" id="IPR036388">
    <property type="entry name" value="WH-like_DNA-bd_sf"/>
</dbReference>
<dbReference type="RefSeq" id="WP_066534556.1">
    <property type="nucleotide sequence ID" value="NZ_CP021422.1"/>
</dbReference>